<sequence>MDRDGTPRYDEDPTNQTGPLGIEWRDEAAPSGDVLSDGWHDGQEPGPPSVSGATEIVPADVRPLDPPGPLDPPDPEGSRAEGWPDHDDPGNPPEERRGFLGSGWRGEEGAEEEGRSQNSRLILAMIAVVVLAVAGGWIVSSSASPTPEAGCAAPADCATAQPIPAASDSTVPDPATPPAVDPEITPEGSPTTPGETPAAVPTGVRSQNAPEPTTEPTPTRTRPQSPKPTPRTSEPRQDDDEQPRIEDEPTPTSSPTPPPPPPTTKPPAPSPTKERPNGLLDWLF</sequence>
<feature type="region of interest" description="Disordered" evidence="1">
    <location>
        <begin position="162"/>
        <end position="284"/>
    </location>
</feature>
<evidence type="ECO:0000313" key="4">
    <source>
        <dbReference type="Proteomes" id="UP001596137"/>
    </source>
</evidence>
<protein>
    <submittedName>
        <fullName evidence="3">Uncharacterized protein</fullName>
    </submittedName>
</protein>
<feature type="transmembrane region" description="Helical" evidence="2">
    <location>
        <begin position="121"/>
        <end position="139"/>
    </location>
</feature>
<accession>A0ABW1NPD2</accession>
<keyword evidence="2" id="KW-0472">Membrane</keyword>
<name>A0ABW1NPD2_9ACTN</name>
<proteinExistence type="predicted"/>
<dbReference type="Proteomes" id="UP001596137">
    <property type="component" value="Unassembled WGS sequence"/>
</dbReference>
<feature type="region of interest" description="Disordered" evidence="1">
    <location>
        <begin position="1"/>
        <end position="117"/>
    </location>
</feature>
<evidence type="ECO:0000256" key="2">
    <source>
        <dbReference type="SAM" id="Phobius"/>
    </source>
</evidence>
<keyword evidence="2" id="KW-0812">Transmembrane</keyword>
<dbReference type="EMBL" id="JBHSRF010000057">
    <property type="protein sequence ID" value="MFC6085219.1"/>
    <property type="molecule type" value="Genomic_DNA"/>
</dbReference>
<evidence type="ECO:0000313" key="3">
    <source>
        <dbReference type="EMBL" id="MFC6085219.1"/>
    </source>
</evidence>
<dbReference type="RefSeq" id="WP_380759124.1">
    <property type="nucleotide sequence ID" value="NZ_JBHSRF010000057.1"/>
</dbReference>
<feature type="compositionally biased region" description="Basic and acidic residues" evidence="1">
    <location>
        <begin position="105"/>
        <end position="115"/>
    </location>
</feature>
<gene>
    <name evidence="3" type="ORF">ACFP1K_28920</name>
</gene>
<organism evidence="3 4">
    <name type="scientific">Sphaerisporangium aureirubrum</name>
    <dbReference type="NCBI Taxonomy" id="1544736"/>
    <lineage>
        <taxon>Bacteria</taxon>
        <taxon>Bacillati</taxon>
        <taxon>Actinomycetota</taxon>
        <taxon>Actinomycetes</taxon>
        <taxon>Streptosporangiales</taxon>
        <taxon>Streptosporangiaceae</taxon>
        <taxon>Sphaerisporangium</taxon>
    </lineage>
</organism>
<comment type="caution">
    <text evidence="3">The sequence shown here is derived from an EMBL/GenBank/DDBJ whole genome shotgun (WGS) entry which is preliminary data.</text>
</comment>
<keyword evidence="2" id="KW-1133">Transmembrane helix</keyword>
<feature type="compositionally biased region" description="Low complexity" evidence="1">
    <location>
        <begin position="181"/>
        <end position="197"/>
    </location>
</feature>
<evidence type="ECO:0000256" key="1">
    <source>
        <dbReference type="SAM" id="MobiDB-lite"/>
    </source>
</evidence>
<feature type="compositionally biased region" description="Pro residues" evidence="1">
    <location>
        <begin position="252"/>
        <end position="270"/>
    </location>
</feature>
<reference evidence="4" key="1">
    <citation type="journal article" date="2019" name="Int. J. Syst. Evol. Microbiol.">
        <title>The Global Catalogue of Microorganisms (GCM) 10K type strain sequencing project: providing services to taxonomists for standard genome sequencing and annotation.</title>
        <authorList>
            <consortium name="The Broad Institute Genomics Platform"/>
            <consortium name="The Broad Institute Genome Sequencing Center for Infectious Disease"/>
            <person name="Wu L."/>
            <person name="Ma J."/>
        </authorList>
    </citation>
    <scope>NUCLEOTIDE SEQUENCE [LARGE SCALE GENOMIC DNA]</scope>
    <source>
        <strain evidence="4">JCM 30346</strain>
    </source>
</reference>
<dbReference type="PRINTS" id="PR01217">
    <property type="entry name" value="PRICHEXTENSN"/>
</dbReference>
<feature type="compositionally biased region" description="Basic and acidic residues" evidence="1">
    <location>
        <begin position="1"/>
        <end position="11"/>
    </location>
</feature>
<keyword evidence="4" id="KW-1185">Reference proteome</keyword>
<feature type="compositionally biased region" description="Low complexity" evidence="1">
    <location>
        <begin position="210"/>
        <end position="224"/>
    </location>
</feature>
<feature type="compositionally biased region" description="Basic and acidic residues" evidence="1">
    <location>
        <begin position="76"/>
        <end position="98"/>
    </location>
</feature>